<keyword evidence="2" id="KW-1185">Reference proteome</keyword>
<dbReference type="EMBL" id="CM029037">
    <property type="protein sequence ID" value="KAG2656260.1"/>
    <property type="molecule type" value="Genomic_DNA"/>
</dbReference>
<name>A0A8T0X839_PANVG</name>
<organism evidence="1 2">
    <name type="scientific">Panicum virgatum</name>
    <name type="common">Blackwell switchgrass</name>
    <dbReference type="NCBI Taxonomy" id="38727"/>
    <lineage>
        <taxon>Eukaryota</taxon>
        <taxon>Viridiplantae</taxon>
        <taxon>Streptophyta</taxon>
        <taxon>Embryophyta</taxon>
        <taxon>Tracheophyta</taxon>
        <taxon>Spermatophyta</taxon>
        <taxon>Magnoliopsida</taxon>
        <taxon>Liliopsida</taxon>
        <taxon>Poales</taxon>
        <taxon>Poaceae</taxon>
        <taxon>PACMAD clade</taxon>
        <taxon>Panicoideae</taxon>
        <taxon>Panicodae</taxon>
        <taxon>Paniceae</taxon>
        <taxon>Panicinae</taxon>
        <taxon>Panicum</taxon>
        <taxon>Panicum sect. Hiantes</taxon>
    </lineage>
</organism>
<comment type="caution">
    <text evidence="1">The sequence shown here is derived from an EMBL/GenBank/DDBJ whole genome shotgun (WGS) entry which is preliminary data.</text>
</comment>
<dbReference type="AlphaFoldDB" id="A0A8T0X839"/>
<proteinExistence type="predicted"/>
<protein>
    <submittedName>
        <fullName evidence="1">Uncharacterized protein</fullName>
    </submittedName>
</protein>
<dbReference type="Proteomes" id="UP000823388">
    <property type="component" value="Chromosome 1K"/>
</dbReference>
<sequence>MAIHLYLGCVYAREPKKERRVATALLMYTAWNIWKERNCRIFEGASQPAAGVVALIKEEIGLRQSATGVPSVP</sequence>
<evidence type="ECO:0000313" key="2">
    <source>
        <dbReference type="Proteomes" id="UP000823388"/>
    </source>
</evidence>
<accession>A0A8T0X839</accession>
<gene>
    <name evidence="1" type="ORF">PVAP13_1KG071077</name>
</gene>
<evidence type="ECO:0000313" key="1">
    <source>
        <dbReference type="EMBL" id="KAG2656260.1"/>
    </source>
</evidence>
<reference evidence="1" key="1">
    <citation type="submission" date="2020-05" db="EMBL/GenBank/DDBJ databases">
        <title>WGS assembly of Panicum virgatum.</title>
        <authorList>
            <person name="Lovell J.T."/>
            <person name="Jenkins J."/>
            <person name="Shu S."/>
            <person name="Juenger T.E."/>
            <person name="Schmutz J."/>
        </authorList>
    </citation>
    <scope>NUCLEOTIDE SEQUENCE</scope>
    <source>
        <strain evidence="1">AP13</strain>
    </source>
</reference>